<keyword evidence="2" id="KW-1185">Reference proteome</keyword>
<sequence length="46" mass="5173">MGDPTGKAEEAPIRPRGKQVFGAEINGLHLELTFYHYSNNECEKSH</sequence>
<accession>A0ABS2P491</accession>
<name>A0ABS2P491_9BACI</name>
<reference evidence="1 2" key="1">
    <citation type="submission" date="2021-01" db="EMBL/GenBank/DDBJ databases">
        <title>Genomic Encyclopedia of Type Strains, Phase IV (KMG-IV): sequencing the most valuable type-strain genomes for metagenomic binning, comparative biology and taxonomic classification.</title>
        <authorList>
            <person name="Goeker M."/>
        </authorList>
    </citation>
    <scope>NUCLEOTIDE SEQUENCE [LARGE SCALE GENOMIC DNA]</scope>
    <source>
        <strain evidence="1 2">DSM 25879</strain>
    </source>
</reference>
<proteinExistence type="predicted"/>
<protein>
    <submittedName>
        <fullName evidence="1">Uncharacterized protein</fullName>
    </submittedName>
</protein>
<gene>
    <name evidence="1" type="ORF">JOC95_003602</name>
</gene>
<comment type="caution">
    <text evidence="1">The sequence shown here is derived from an EMBL/GenBank/DDBJ whole genome shotgun (WGS) entry which is preliminary data.</text>
</comment>
<dbReference type="EMBL" id="JAFBED010000010">
    <property type="protein sequence ID" value="MBM7621694.1"/>
    <property type="molecule type" value="Genomic_DNA"/>
</dbReference>
<evidence type="ECO:0000313" key="2">
    <source>
        <dbReference type="Proteomes" id="UP000737402"/>
    </source>
</evidence>
<organism evidence="1 2">
    <name type="scientific">Sutcliffiella tianshenii</name>
    <dbReference type="NCBI Taxonomy" id="1463404"/>
    <lineage>
        <taxon>Bacteria</taxon>
        <taxon>Bacillati</taxon>
        <taxon>Bacillota</taxon>
        <taxon>Bacilli</taxon>
        <taxon>Bacillales</taxon>
        <taxon>Bacillaceae</taxon>
        <taxon>Sutcliffiella</taxon>
    </lineage>
</organism>
<evidence type="ECO:0000313" key="1">
    <source>
        <dbReference type="EMBL" id="MBM7621694.1"/>
    </source>
</evidence>
<dbReference type="Proteomes" id="UP000737402">
    <property type="component" value="Unassembled WGS sequence"/>
</dbReference>